<dbReference type="InterPro" id="IPR001054">
    <property type="entry name" value="A/G_cyclase"/>
</dbReference>
<dbReference type="InterPro" id="IPR050697">
    <property type="entry name" value="Adenylyl/Guanylyl_Cyclase_3/4"/>
</dbReference>
<dbReference type="SUPFAM" id="SSF55073">
    <property type="entry name" value="Nucleotide cyclase"/>
    <property type="match status" value="1"/>
</dbReference>
<evidence type="ECO:0000259" key="1">
    <source>
        <dbReference type="PROSITE" id="PS50125"/>
    </source>
</evidence>
<dbReference type="PROSITE" id="PS50125">
    <property type="entry name" value="GUANYLATE_CYCLASE_2"/>
    <property type="match status" value="1"/>
</dbReference>
<keyword evidence="2" id="KW-0456">Lyase</keyword>
<evidence type="ECO:0000313" key="3">
    <source>
        <dbReference type="Proteomes" id="UP001375743"/>
    </source>
</evidence>
<dbReference type="Proteomes" id="UP001375743">
    <property type="component" value="Unassembled WGS sequence"/>
</dbReference>
<gene>
    <name evidence="2" type="ORF">U1T56_10015</name>
</gene>
<proteinExistence type="predicted"/>
<dbReference type="Gene3D" id="3.30.70.1230">
    <property type="entry name" value="Nucleotide cyclase"/>
    <property type="match status" value="1"/>
</dbReference>
<reference evidence="2 3" key="1">
    <citation type="submission" date="2024-01" db="EMBL/GenBank/DDBJ databases">
        <title>Multi-omics insights into the function and evolution of sodium benzoate biodegradation pathways in Benzoatithermus flavus gen. nov., sp. nov. from hot spring.</title>
        <authorList>
            <person name="Hu C.-J."/>
            <person name="Li W.-J."/>
        </authorList>
    </citation>
    <scope>NUCLEOTIDE SEQUENCE [LARGE SCALE GENOMIC DNA]</scope>
    <source>
        <strain evidence="2 3">SYSU G07066</strain>
    </source>
</reference>
<dbReference type="PANTHER" id="PTHR43081">
    <property type="entry name" value="ADENYLATE CYCLASE, TERMINAL-DIFFERENTIATION SPECIFIC-RELATED"/>
    <property type="match status" value="1"/>
</dbReference>
<evidence type="ECO:0000313" key="2">
    <source>
        <dbReference type="EMBL" id="MEK0083487.1"/>
    </source>
</evidence>
<feature type="domain" description="Guanylate cyclase" evidence="1">
    <location>
        <begin position="220"/>
        <end position="351"/>
    </location>
</feature>
<dbReference type="CDD" id="cd07302">
    <property type="entry name" value="CHD"/>
    <property type="match status" value="1"/>
</dbReference>
<dbReference type="RefSeq" id="WP_418159335.1">
    <property type="nucleotide sequence ID" value="NZ_JBBLZC010000008.1"/>
</dbReference>
<protein>
    <submittedName>
        <fullName evidence="2">Adenylate/guanylate cyclase domain-containing protein</fullName>
        <ecNumber evidence="2">4.6.1.-</ecNumber>
    </submittedName>
</protein>
<dbReference type="InterPro" id="IPR029787">
    <property type="entry name" value="Nucleotide_cyclase"/>
</dbReference>
<dbReference type="GO" id="GO:0016829">
    <property type="term" value="F:lyase activity"/>
    <property type="evidence" value="ECO:0007669"/>
    <property type="project" value="UniProtKB-KW"/>
</dbReference>
<keyword evidence="3" id="KW-1185">Reference proteome</keyword>
<dbReference type="EC" id="4.6.1.-" evidence="2"/>
<dbReference type="SMART" id="SM00044">
    <property type="entry name" value="CYCc"/>
    <property type="match status" value="1"/>
</dbReference>
<dbReference type="PANTHER" id="PTHR43081:SF11">
    <property type="entry name" value="BLR2264 PROTEIN"/>
    <property type="match status" value="1"/>
</dbReference>
<dbReference type="EMBL" id="JBBLZC010000008">
    <property type="protein sequence ID" value="MEK0083487.1"/>
    <property type="molecule type" value="Genomic_DNA"/>
</dbReference>
<comment type="caution">
    <text evidence="2">The sequence shown here is derived from an EMBL/GenBank/DDBJ whole genome shotgun (WGS) entry which is preliminary data.</text>
</comment>
<sequence length="405" mass="43437">MAHSIEIRGRLILALVEAAVAGRDLPQLVETVCAALVEAGVPLARASMGALLLHPVLNATLVIWRRGRGAMVEDTARPVVPGEEPWRQSPFYRLLTTGEHVLRRRLERGEGADELALLAGLAAEGGTDYLALRLRLGEAVTLGEADDLFSSWVSDRPGGFADEHIALIRELEPLAAFVFASTLNRTTAKALLATYLGADAAARVLGGAIERGRAEPIEAVIWYSDLEDFTRLTDSLPREQLLDLLNAYAEAQVDAIEAAGGQILKFMGDGILATFQGAEACDACAAALSAWAEARRTTAALSEARMRRGEPVTRPYLALHTGEVLYGNIGGKARLDFTVLGPAVNETARIAALCRSLGQQAVLSEAFAESCGPWRERLVGLGRYALRGVARPQVLFTLEPEAQLP</sequence>
<accession>A0ABU8XQP2</accession>
<organism evidence="2 3">
    <name type="scientific">Benzoatithermus flavus</name>
    <dbReference type="NCBI Taxonomy" id="3108223"/>
    <lineage>
        <taxon>Bacteria</taxon>
        <taxon>Pseudomonadati</taxon>
        <taxon>Pseudomonadota</taxon>
        <taxon>Alphaproteobacteria</taxon>
        <taxon>Geminicoccales</taxon>
        <taxon>Geminicoccaceae</taxon>
        <taxon>Benzoatithermus</taxon>
    </lineage>
</organism>
<name>A0ABU8XQP2_9PROT</name>